<name>A0ABX5KBV7_9BURK</name>
<evidence type="ECO:0000313" key="3">
    <source>
        <dbReference type="Proteomes" id="UP000245712"/>
    </source>
</evidence>
<proteinExistence type="predicted"/>
<keyword evidence="1" id="KW-1133">Transmembrane helix</keyword>
<evidence type="ECO:0000313" key="2">
    <source>
        <dbReference type="EMBL" id="PVX70688.1"/>
    </source>
</evidence>
<feature type="transmembrane region" description="Helical" evidence="1">
    <location>
        <begin position="55"/>
        <end position="75"/>
    </location>
</feature>
<sequence length="369" mass="38813">MEEPDLAAVPPTPPNGDSAVRGALKLSSDWVSPVNAAVTASTVVLDLLAPALGHVAGRVAAVLGALCLLLLLFGASHLEQQRRRLTPMPGRLAFYARSRKLWLTAMISSGGAALAFATCTHGDAPNPSALGSAIPTLGTLQQSLLRLHGKVDALAASERNLQNDTQAIRSAVVPQDDRGRLQHLGYGLDDASKARAIETCDTEAIALYLHLNETMPLALPEFGKRGGSTLEAPIMANNAHFAQTLKLLASQPSFDRHALSTPWLLTFTQAQSASIPQFDGLLAAARHHGAQTVGLIPPMVKANPLAVAIWSRNLEAINALLAAGADADAPAVVATMTVNDHGAIRMRNVTLATARDEARRLNVVLSPRG</sequence>
<keyword evidence="1" id="KW-0812">Transmembrane</keyword>
<accession>A0ABX5KBV7</accession>
<protein>
    <recommendedName>
        <fullName evidence="4">Ankyrin repeat protein</fullName>
    </recommendedName>
</protein>
<reference evidence="2 3" key="1">
    <citation type="submission" date="2018-05" db="EMBL/GenBank/DDBJ databases">
        <title>Genomic Encyclopedia of Type Strains, Phase IV (KMG-V): Genome sequencing to study the core and pangenomes of soil and plant-associated prokaryotes.</title>
        <authorList>
            <person name="Whitman W."/>
        </authorList>
    </citation>
    <scope>NUCLEOTIDE SEQUENCE [LARGE SCALE GENOMIC DNA]</scope>
    <source>
        <strain evidence="2 3">SCZa-39</strain>
    </source>
</reference>
<organism evidence="2 3">
    <name type="scientific">Paraburkholderia unamae</name>
    <dbReference type="NCBI Taxonomy" id="219649"/>
    <lineage>
        <taxon>Bacteria</taxon>
        <taxon>Pseudomonadati</taxon>
        <taxon>Pseudomonadota</taxon>
        <taxon>Betaproteobacteria</taxon>
        <taxon>Burkholderiales</taxon>
        <taxon>Burkholderiaceae</taxon>
        <taxon>Paraburkholderia</taxon>
    </lineage>
</organism>
<gene>
    <name evidence="2" type="ORF">C7402_13666</name>
</gene>
<dbReference type="EMBL" id="QEOB01000036">
    <property type="protein sequence ID" value="PVX70688.1"/>
    <property type="molecule type" value="Genomic_DNA"/>
</dbReference>
<keyword evidence="3" id="KW-1185">Reference proteome</keyword>
<comment type="caution">
    <text evidence="2">The sequence shown here is derived from an EMBL/GenBank/DDBJ whole genome shotgun (WGS) entry which is preliminary data.</text>
</comment>
<dbReference type="RefSeq" id="WP_116614760.1">
    <property type="nucleotide sequence ID" value="NZ_QEOB01000036.1"/>
</dbReference>
<evidence type="ECO:0000256" key="1">
    <source>
        <dbReference type="SAM" id="Phobius"/>
    </source>
</evidence>
<feature type="transmembrane region" description="Helical" evidence="1">
    <location>
        <begin position="101"/>
        <end position="118"/>
    </location>
</feature>
<dbReference type="Proteomes" id="UP000245712">
    <property type="component" value="Unassembled WGS sequence"/>
</dbReference>
<evidence type="ECO:0008006" key="4">
    <source>
        <dbReference type="Google" id="ProtNLM"/>
    </source>
</evidence>
<keyword evidence="1" id="KW-0472">Membrane</keyword>